<proteinExistence type="predicted"/>
<evidence type="ECO:0000313" key="3">
    <source>
        <dbReference type="RefSeq" id="WP_051379050.1"/>
    </source>
</evidence>
<reference evidence="3" key="3">
    <citation type="submission" date="2025-08" db="UniProtKB">
        <authorList>
            <consortium name="RefSeq"/>
        </authorList>
    </citation>
    <scope>IDENTIFICATION</scope>
</reference>
<reference evidence="3" key="2">
    <citation type="journal article" date="2008" name="Science">
        <title>Small CRISPR RNAs guide antiviral defense in prokaryotes.</title>
        <authorList>
            <person name="Brouns S.J."/>
            <person name="Jore M.M."/>
            <person name="Lundgren M."/>
            <person name="Westra E.R."/>
            <person name="Slijkhuis R.J."/>
            <person name="Snijders A.P."/>
            <person name="Dickman M.J."/>
            <person name="Makarova K.S."/>
            <person name="Koonin E.V."/>
            <person name="van der Oost J."/>
        </authorList>
    </citation>
    <scope>NUCLEOTIDE SEQUENCE</scope>
</reference>
<dbReference type="Proteomes" id="UP000675920">
    <property type="component" value="Unplaced"/>
</dbReference>
<gene>
    <name evidence="3" type="primary">casA</name>
    <name evidence="3" type="synonym">cse1</name>
</gene>
<evidence type="ECO:0000256" key="1">
    <source>
        <dbReference type="SAM" id="MobiDB-lite"/>
    </source>
</evidence>
<name>A0A8B6XA82_9BURK</name>
<evidence type="ECO:0000313" key="2">
    <source>
        <dbReference type="Proteomes" id="UP000675920"/>
    </source>
</evidence>
<sequence>MSLLDERWMHVRLRDGGRALLAPFELSRPDTVAFDAARPDFNGALFQFAVALLQTITPARTRRDWRAWFAAPPDADTLRALFEPIAPHFVYDGDGARFMQDHALRAADGEPVAIANLLIDSPGENALRNNGDFFTKRGRISRLCPHCAVLALYTLQVNAPSGGAGHRTGLRGGGPLTTLLRPETVAGEPASLWQQLWLNVLPESQFNEVGGDRNRDEPIARFPWRGPIEQLQSDGGSLAPTQVHPLHVYWAMPRRIRLDLDAVAQGTCDLCGATSDRLVTQYVTRNYGLNYKGAWNHPLSPYYQVKDEWLPLHPQPGGIGYRHWQGFVLGIQADKQVRRAAKVVTDFLDDGIERNQRVELRLWAFGYDMDNMKPRCWYESVMPLHAIGECGASERELMRGDIAAWVAGAELAASYARNAVKDAWFGGDARGDYGFIDASFWSRTEPDFYALLRERIAAARDGGEWDAVARALAWRSLLRRTALRLFDDELVGAGAVHAQNPARIKAAHEQLTRNLDGPKLRDVLHLPAPAGSAKPKPARKTGRKAD</sequence>
<accession>A0A8B6XA82</accession>
<reference evidence="3" key="1">
    <citation type="journal article" date="2005" name="PLoS Comput. Biol.">
        <title>A guild of 45 CRISPR-associated (Cas) protein families and multiple CRISPR/Cas subtypes exist in prokaryotic genomes.</title>
        <authorList>
            <person name="Haft D.H."/>
            <person name="Selengut J."/>
            <person name="Mongodin E.F."/>
            <person name="Nelson K.E."/>
        </authorList>
    </citation>
    <scope>NUCLEOTIDE SEQUENCE</scope>
</reference>
<protein>
    <submittedName>
        <fullName evidence="3">Type I-E CRISPR-associated protein Cse1/CasA</fullName>
    </submittedName>
</protein>
<dbReference type="CDD" id="cd09729">
    <property type="entry name" value="Cse1_I-E"/>
    <property type="match status" value="1"/>
</dbReference>
<dbReference type="OrthoDB" id="5392377at2"/>
<keyword evidence="2" id="KW-1185">Reference proteome</keyword>
<organism evidence="2 3">
    <name type="scientific">Derxia gummosa DSM 723</name>
    <dbReference type="NCBI Taxonomy" id="1121388"/>
    <lineage>
        <taxon>Bacteria</taxon>
        <taxon>Pseudomonadati</taxon>
        <taxon>Pseudomonadota</taxon>
        <taxon>Betaproteobacteria</taxon>
        <taxon>Burkholderiales</taxon>
        <taxon>Alcaligenaceae</taxon>
        <taxon>Derxia</taxon>
    </lineage>
</organism>
<dbReference type="AlphaFoldDB" id="A0A8B6XA82"/>
<feature type="region of interest" description="Disordered" evidence="1">
    <location>
        <begin position="525"/>
        <end position="546"/>
    </location>
</feature>
<dbReference type="RefSeq" id="WP_051379050.1">
    <property type="nucleotide sequence ID" value="NZ_KI519499.1"/>
</dbReference>
<feature type="compositionally biased region" description="Basic residues" evidence="1">
    <location>
        <begin position="536"/>
        <end position="546"/>
    </location>
</feature>
<dbReference type="NCBIfam" id="TIGR02547">
    <property type="entry name" value="casA_cse1"/>
    <property type="match status" value="1"/>
</dbReference>
<dbReference type="InterPro" id="IPR013381">
    <property type="entry name" value="CRISPR-assoc_prot_Cse1"/>
</dbReference>
<dbReference type="Pfam" id="PF09481">
    <property type="entry name" value="CRISPR_Cse1"/>
    <property type="match status" value="1"/>
</dbReference>